<keyword evidence="1" id="KW-0472">Membrane</keyword>
<accession>A0A176S418</accession>
<evidence type="ECO:0000256" key="1">
    <source>
        <dbReference type="SAM" id="Phobius"/>
    </source>
</evidence>
<evidence type="ECO:0000313" key="3">
    <source>
        <dbReference type="Proteomes" id="UP000076962"/>
    </source>
</evidence>
<keyword evidence="1" id="KW-1133">Transmembrane helix</keyword>
<dbReference type="Proteomes" id="UP000076962">
    <property type="component" value="Unassembled WGS sequence"/>
</dbReference>
<dbReference type="AlphaFoldDB" id="A0A176S418"/>
<proteinExistence type="predicted"/>
<evidence type="ECO:0008006" key="4">
    <source>
        <dbReference type="Google" id="ProtNLM"/>
    </source>
</evidence>
<keyword evidence="3" id="KW-1185">Reference proteome</keyword>
<gene>
    <name evidence="2" type="ORF">THIOM_001425</name>
</gene>
<feature type="transmembrane region" description="Helical" evidence="1">
    <location>
        <begin position="26"/>
        <end position="45"/>
    </location>
</feature>
<feature type="transmembrane region" description="Helical" evidence="1">
    <location>
        <begin position="257"/>
        <end position="276"/>
    </location>
</feature>
<sequence length="280" mass="31682">MNIAINRNIPIIIKCNLVFGGILSQFGWFFFGFGLILFWVFAMNADLSFLHFTGKITTITTGIATDSFKTGASENQISIFENHYKFTTREGRHFEGFSYSTGGDIPIGTILTVEYPEGKPQYSRIKGMRRQIFGLGALFVVIFPLIGLALMFPGIKRGTRSIKLLKNGELTKGQFVSMVPTNITFNEQTLYKFTFRFKDNLGNEFFISEIDVPYQKEKSILYLKNNPNYAIMLDSSTLSLSINEEGKIEFSSPVEPFYLMIIPLLTLVGHGSYIVIKFII</sequence>
<protein>
    <recommendedName>
        <fullName evidence="4">DUF3592 domain-containing protein</fullName>
    </recommendedName>
</protein>
<comment type="caution">
    <text evidence="2">The sequence shown here is derived from an EMBL/GenBank/DDBJ whole genome shotgun (WGS) entry which is preliminary data.</text>
</comment>
<dbReference type="EMBL" id="LUTY01000758">
    <property type="protein sequence ID" value="OAD22760.1"/>
    <property type="molecule type" value="Genomic_DNA"/>
</dbReference>
<name>A0A176S418_9GAMM</name>
<keyword evidence="1" id="KW-0812">Transmembrane</keyword>
<evidence type="ECO:0000313" key="2">
    <source>
        <dbReference type="EMBL" id="OAD22760.1"/>
    </source>
</evidence>
<organism evidence="2 3">
    <name type="scientific">Candidatus Thiomargarita nelsonii</name>
    <dbReference type="NCBI Taxonomy" id="1003181"/>
    <lineage>
        <taxon>Bacteria</taxon>
        <taxon>Pseudomonadati</taxon>
        <taxon>Pseudomonadota</taxon>
        <taxon>Gammaproteobacteria</taxon>
        <taxon>Thiotrichales</taxon>
        <taxon>Thiotrichaceae</taxon>
        <taxon>Thiomargarita</taxon>
    </lineage>
</organism>
<reference evidence="2 3" key="1">
    <citation type="submission" date="2016-05" db="EMBL/GenBank/DDBJ databases">
        <title>Single-cell genome of chain-forming Candidatus Thiomargarita nelsonii and comparison to other large sulfur-oxidizing bacteria.</title>
        <authorList>
            <person name="Winkel M."/>
            <person name="Salman V."/>
            <person name="Woyke T."/>
            <person name="Schulz-Vogt H."/>
            <person name="Richter M."/>
            <person name="Flood B."/>
            <person name="Bailey J."/>
            <person name="Amann R."/>
            <person name="Mussmann M."/>
        </authorList>
    </citation>
    <scope>NUCLEOTIDE SEQUENCE [LARGE SCALE GENOMIC DNA]</scope>
    <source>
        <strain evidence="2 3">THI036</strain>
    </source>
</reference>
<feature type="transmembrane region" description="Helical" evidence="1">
    <location>
        <begin position="132"/>
        <end position="155"/>
    </location>
</feature>